<dbReference type="Gene3D" id="2.40.350.10">
    <property type="entry name" value="SO1590-like"/>
    <property type="match status" value="1"/>
</dbReference>
<reference evidence="1 2" key="1">
    <citation type="submission" date="2018-03" db="EMBL/GenBank/DDBJ databases">
        <title>Genomic Encyclopedia of Archaeal and Bacterial Type Strains, Phase II (KMG-II): from individual species to whole genera.</title>
        <authorList>
            <person name="Goeker M."/>
        </authorList>
    </citation>
    <scope>NUCLEOTIDE SEQUENCE [LARGE SCALE GENOMIC DNA]</scope>
    <source>
        <strain evidence="1 2">DSM 100346</strain>
    </source>
</reference>
<organism evidence="1 2">
    <name type="scientific">Dyadobacter jejuensis</name>
    <dbReference type="NCBI Taxonomy" id="1082580"/>
    <lineage>
        <taxon>Bacteria</taxon>
        <taxon>Pseudomonadati</taxon>
        <taxon>Bacteroidota</taxon>
        <taxon>Cytophagia</taxon>
        <taxon>Cytophagales</taxon>
        <taxon>Spirosomataceae</taxon>
        <taxon>Dyadobacter</taxon>
    </lineage>
</organism>
<dbReference type="EMBL" id="QGDT01000003">
    <property type="protein sequence ID" value="PWJ59000.1"/>
    <property type="molecule type" value="Genomic_DNA"/>
</dbReference>
<dbReference type="Pfam" id="PF11528">
    <property type="entry name" value="DUF3224"/>
    <property type="match status" value="1"/>
</dbReference>
<proteinExistence type="predicted"/>
<dbReference type="AlphaFoldDB" id="A0A316AQ98"/>
<protein>
    <submittedName>
        <fullName evidence="1">Uncharacterized protein DUF3224</fullName>
    </submittedName>
</protein>
<sequence length="163" mass="18320">MANWQPYPPPYQSTYSSPMTLKAEVAYQITDGYEESFSKNELGHKLTTGKFTIAYSGDVEGEGHLMELKNHGNEDEATVYGLERFVGSVHGISGSFVLEYTGKYENGLLHSTRRIVKNSGTGELQNIEGYIAFSHANAKEMKFTLRFKLPQYKDQIPDGIEPR</sequence>
<gene>
    <name evidence="1" type="ORF">CLV98_103373</name>
</gene>
<comment type="caution">
    <text evidence="1">The sequence shown here is derived from an EMBL/GenBank/DDBJ whole genome shotgun (WGS) entry which is preliminary data.</text>
</comment>
<dbReference type="InterPro" id="IPR021607">
    <property type="entry name" value="DUF3224"/>
</dbReference>
<evidence type="ECO:0000313" key="2">
    <source>
        <dbReference type="Proteomes" id="UP000245880"/>
    </source>
</evidence>
<accession>A0A316AQ98</accession>
<evidence type="ECO:0000313" key="1">
    <source>
        <dbReference type="EMBL" id="PWJ59000.1"/>
    </source>
</evidence>
<name>A0A316AQ98_9BACT</name>
<dbReference type="SUPFAM" id="SSF159238">
    <property type="entry name" value="SO1590-like"/>
    <property type="match status" value="1"/>
</dbReference>
<keyword evidence="2" id="KW-1185">Reference proteome</keyword>
<dbReference type="Proteomes" id="UP000245880">
    <property type="component" value="Unassembled WGS sequence"/>
</dbReference>
<dbReference type="InterPro" id="IPR023159">
    <property type="entry name" value="SO1590-like_sf"/>
</dbReference>